<dbReference type="Proteomes" id="UP000730739">
    <property type="component" value="Unassembled WGS sequence"/>
</dbReference>
<dbReference type="EMBL" id="JAGILA010000003">
    <property type="protein sequence ID" value="MBP2236261.1"/>
    <property type="molecule type" value="Genomic_DNA"/>
</dbReference>
<evidence type="ECO:0008006" key="3">
    <source>
        <dbReference type="Google" id="ProtNLM"/>
    </source>
</evidence>
<dbReference type="RefSeq" id="WP_028002611.1">
    <property type="nucleotide sequence ID" value="NZ_JAGILA010000003.1"/>
</dbReference>
<sequence length="214" mass="22674">MRSAIRQDGAKALEDAHIRRSVLVAAKAEDMAMARGADWLDATLCRRMAALPRMQTRLFEWIAQAVGDPASCSDSLRRFLLLPSDARKEAALRAGLTYHLNAFGTAFAREIVAALSGVFGSEAVRFAFAHAVLSPASAAPLDPSQDESRRLVLADGGRILALWFKSEGLAGAWQPDWGDLDAGSVTLIRPAACAIGAAAAAATIAERDGADDRA</sequence>
<proteinExistence type="predicted"/>
<protein>
    <recommendedName>
        <fullName evidence="3">Nodulation protein NolU</fullName>
    </recommendedName>
</protein>
<evidence type="ECO:0000313" key="1">
    <source>
        <dbReference type="EMBL" id="MBP2236261.1"/>
    </source>
</evidence>
<comment type="caution">
    <text evidence="1">The sequence shown here is derived from an EMBL/GenBank/DDBJ whole genome shotgun (WGS) entry which is preliminary data.</text>
</comment>
<organism evidence="1 2">
    <name type="scientific">Sinorhizobium kostiense</name>
    <dbReference type="NCBI Taxonomy" id="76747"/>
    <lineage>
        <taxon>Bacteria</taxon>
        <taxon>Pseudomonadati</taxon>
        <taxon>Pseudomonadota</taxon>
        <taxon>Alphaproteobacteria</taxon>
        <taxon>Hyphomicrobiales</taxon>
        <taxon>Rhizobiaceae</taxon>
        <taxon>Sinorhizobium/Ensifer group</taxon>
        <taxon>Sinorhizobium</taxon>
    </lineage>
</organism>
<accession>A0ABS4R1J5</accession>
<evidence type="ECO:0000313" key="2">
    <source>
        <dbReference type="Proteomes" id="UP000730739"/>
    </source>
</evidence>
<gene>
    <name evidence="1" type="ORF">J2Z31_002775</name>
</gene>
<name>A0ABS4R1J5_9HYPH</name>
<reference evidence="1 2" key="1">
    <citation type="submission" date="2021-03" db="EMBL/GenBank/DDBJ databases">
        <title>Genomic Encyclopedia of Type Strains, Phase IV (KMG-IV): sequencing the most valuable type-strain genomes for metagenomic binning, comparative biology and taxonomic classification.</title>
        <authorList>
            <person name="Goeker M."/>
        </authorList>
    </citation>
    <scope>NUCLEOTIDE SEQUENCE [LARGE SCALE GENOMIC DNA]</scope>
    <source>
        <strain evidence="1 2">DSM 13372</strain>
    </source>
</reference>
<keyword evidence="2" id="KW-1185">Reference proteome</keyword>